<name>A0A699I1H3_TANCI</name>
<comment type="caution">
    <text evidence="1">The sequence shown here is derived from an EMBL/GenBank/DDBJ whole genome shotgun (WGS) entry which is preliminary data.</text>
</comment>
<protein>
    <submittedName>
        <fullName evidence="1">Uncharacterized protein</fullName>
    </submittedName>
</protein>
<proteinExistence type="predicted"/>
<dbReference type="EMBL" id="BKCJ010233444">
    <property type="protein sequence ID" value="GEZ02801.1"/>
    <property type="molecule type" value="Genomic_DNA"/>
</dbReference>
<gene>
    <name evidence="1" type="ORF">Tci_474774</name>
</gene>
<reference evidence="1" key="1">
    <citation type="journal article" date="2019" name="Sci. Rep.">
        <title>Draft genome of Tanacetum cinerariifolium, the natural source of mosquito coil.</title>
        <authorList>
            <person name="Yamashiro T."/>
            <person name="Shiraishi A."/>
            <person name="Satake H."/>
            <person name="Nakayama K."/>
        </authorList>
    </citation>
    <scope>NUCLEOTIDE SEQUENCE</scope>
</reference>
<evidence type="ECO:0000313" key="1">
    <source>
        <dbReference type="EMBL" id="GEZ02801.1"/>
    </source>
</evidence>
<sequence>MEMERQSLVVNVKARYTVDFVHLALRELEIHSLMIQLRILTMILQTLSTYHHNPKHNLVSYVEMIIITILIVYRDSRLTMSRNRATIKTLVIIIIHKIHQVFHNNTFVVRTARVLMRCSSVNRWTKISIILIFAVLTNFNPRKKFDYISFGERPMALLLAHERFFKIKKAFREEQHQPENIQELLRKLLNDFQVLNRILPERGEHAAQIKNFSNEITPDLPTKEPDNSLSIRDEPLDTILETESDVVIKYSVEDLIPIPIESEGISDDTCDVPFCDNSPLLDVLNDHFEIFSDFNDDCTSCEDFSSINFFEEKSVTFSNPLFNSNDDFTSSDDESLSDEDVLEDNVKIYSNPIFEFNDEYISSDVNPLFDEVLEYIECKDSYDSNLDELTFLVTPLFDVNEDEYFTPGDDVELLRHRDPSTPIMNRLSKRMLI</sequence>
<accession>A0A699I1H3</accession>
<dbReference type="AlphaFoldDB" id="A0A699I1H3"/>
<organism evidence="1">
    <name type="scientific">Tanacetum cinerariifolium</name>
    <name type="common">Dalmatian daisy</name>
    <name type="synonym">Chrysanthemum cinerariifolium</name>
    <dbReference type="NCBI Taxonomy" id="118510"/>
    <lineage>
        <taxon>Eukaryota</taxon>
        <taxon>Viridiplantae</taxon>
        <taxon>Streptophyta</taxon>
        <taxon>Embryophyta</taxon>
        <taxon>Tracheophyta</taxon>
        <taxon>Spermatophyta</taxon>
        <taxon>Magnoliopsida</taxon>
        <taxon>eudicotyledons</taxon>
        <taxon>Gunneridae</taxon>
        <taxon>Pentapetalae</taxon>
        <taxon>asterids</taxon>
        <taxon>campanulids</taxon>
        <taxon>Asterales</taxon>
        <taxon>Asteraceae</taxon>
        <taxon>Asteroideae</taxon>
        <taxon>Anthemideae</taxon>
        <taxon>Anthemidinae</taxon>
        <taxon>Tanacetum</taxon>
    </lineage>
</organism>